<feature type="binding site" evidence="9">
    <location>
        <begin position="168"/>
        <end position="170"/>
    </location>
    <ligand>
        <name>iminosuccinate</name>
        <dbReference type="ChEBI" id="CHEBI:77875"/>
    </ligand>
</feature>
<dbReference type="STRING" id="144026.SAMN04488568_10263"/>
<dbReference type="AlphaFoldDB" id="A0A1G9MP92"/>
<feature type="binding site" evidence="9">
    <location>
        <position position="185"/>
    </location>
    <ligand>
        <name>iminosuccinate</name>
        <dbReference type="ChEBI" id="CHEBI:77875"/>
    </ligand>
</feature>
<feature type="binding site" evidence="9">
    <location>
        <position position="79"/>
    </location>
    <ligand>
        <name>iminosuccinate</name>
        <dbReference type="ChEBI" id="CHEBI:77875"/>
    </ligand>
</feature>
<dbReference type="SUPFAM" id="SSF142754">
    <property type="entry name" value="NadA-like"/>
    <property type="match status" value="1"/>
</dbReference>
<dbReference type="GO" id="GO:0005829">
    <property type="term" value="C:cytosol"/>
    <property type="evidence" value="ECO:0007669"/>
    <property type="project" value="TreeGrafter"/>
</dbReference>
<dbReference type="PANTHER" id="PTHR30573:SF0">
    <property type="entry name" value="QUINOLINATE SYNTHASE, CHLOROPLASTIC"/>
    <property type="match status" value="1"/>
</dbReference>
<keyword evidence="4 9" id="KW-0662">Pyridine nucleotide biosynthesis</keyword>
<comment type="function">
    <text evidence="9">Catalyzes the condensation of iminoaspartate with dihydroxyacetone phosphate to form quinolinate.</text>
</comment>
<accession>A0A1G9MP92</accession>
<dbReference type="InterPro" id="IPR036094">
    <property type="entry name" value="NadA_sf"/>
</dbReference>
<reference evidence="11 12" key="1">
    <citation type="submission" date="2016-10" db="EMBL/GenBank/DDBJ databases">
        <authorList>
            <person name="de Groot N.N."/>
        </authorList>
    </citation>
    <scope>NUCLEOTIDE SEQUENCE [LARGE SCALE GENOMIC DNA]</scope>
    <source>
        <strain evidence="11 12">DSM 16077</strain>
    </source>
</reference>
<comment type="pathway">
    <text evidence="1 9">Cofactor biosynthesis; NAD(+) biosynthesis; quinolinate from iminoaspartate: step 1/1.</text>
</comment>
<evidence type="ECO:0000256" key="7">
    <source>
        <dbReference type="ARBA" id="ARBA00023004"/>
    </source>
</evidence>
<dbReference type="InterPro" id="IPR023066">
    <property type="entry name" value="Quinolinate_synth_type2"/>
</dbReference>
<comment type="cofactor">
    <cofactor evidence="9">
        <name>[4Fe-4S] cluster</name>
        <dbReference type="ChEBI" id="CHEBI:49883"/>
    </cofactor>
    <text evidence="9">Binds 1 [4Fe-4S] cluster per subunit.</text>
</comment>
<dbReference type="GO" id="GO:0008987">
    <property type="term" value="F:quinolinate synthetase A activity"/>
    <property type="evidence" value="ECO:0007669"/>
    <property type="project" value="UniProtKB-UniRule"/>
</dbReference>
<dbReference type="PANTHER" id="PTHR30573">
    <property type="entry name" value="QUINOLINATE SYNTHETASE A"/>
    <property type="match status" value="1"/>
</dbReference>
<evidence type="ECO:0000256" key="8">
    <source>
        <dbReference type="ARBA" id="ARBA00023014"/>
    </source>
</evidence>
<dbReference type="NCBIfam" id="NF006878">
    <property type="entry name" value="PRK09375.1-2"/>
    <property type="match status" value="1"/>
</dbReference>
<evidence type="ECO:0000256" key="2">
    <source>
        <dbReference type="ARBA" id="ARBA00012669"/>
    </source>
</evidence>
<dbReference type="GO" id="GO:0046872">
    <property type="term" value="F:metal ion binding"/>
    <property type="evidence" value="ECO:0007669"/>
    <property type="project" value="UniProtKB-KW"/>
</dbReference>
<organism evidence="11 12">
    <name type="scientific">Maricaulis salignorans</name>
    <dbReference type="NCBI Taxonomy" id="144026"/>
    <lineage>
        <taxon>Bacteria</taxon>
        <taxon>Pseudomonadati</taxon>
        <taxon>Pseudomonadota</taxon>
        <taxon>Alphaproteobacteria</taxon>
        <taxon>Maricaulales</taxon>
        <taxon>Maricaulaceae</taxon>
        <taxon>Maricaulis</taxon>
    </lineage>
</organism>
<keyword evidence="12" id="KW-1185">Reference proteome</keyword>
<evidence type="ECO:0000313" key="12">
    <source>
        <dbReference type="Proteomes" id="UP000199759"/>
    </source>
</evidence>
<proteinExistence type="inferred from homology"/>
<dbReference type="GO" id="GO:0034628">
    <property type="term" value="P:'de novo' NAD+ biosynthetic process from L-aspartate"/>
    <property type="evidence" value="ECO:0007669"/>
    <property type="project" value="TreeGrafter"/>
</dbReference>
<feature type="binding site" evidence="9">
    <location>
        <position position="97"/>
    </location>
    <ligand>
        <name>iminosuccinate</name>
        <dbReference type="ChEBI" id="CHEBI:77875"/>
    </ligand>
</feature>
<comment type="catalytic activity">
    <reaction evidence="9">
        <text>iminosuccinate + dihydroxyacetone phosphate = quinolinate + phosphate + 2 H2O + H(+)</text>
        <dbReference type="Rhea" id="RHEA:25888"/>
        <dbReference type="ChEBI" id="CHEBI:15377"/>
        <dbReference type="ChEBI" id="CHEBI:15378"/>
        <dbReference type="ChEBI" id="CHEBI:29959"/>
        <dbReference type="ChEBI" id="CHEBI:43474"/>
        <dbReference type="ChEBI" id="CHEBI:57642"/>
        <dbReference type="ChEBI" id="CHEBI:77875"/>
        <dbReference type="EC" id="2.5.1.72"/>
    </reaction>
</comment>
<keyword evidence="8 9" id="KW-0411">Iron-sulfur</keyword>
<dbReference type="GO" id="GO:0051539">
    <property type="term" value="F:4 iron, 4 sulfur cluster binding"/>
    <property type="evidence" value="ECO:0007669"/>
    <property type="project" value="UniProtKB-KW"/>
</dbReference>
<dbReference type="Pfam" id="PF02445">
    <property type="entry name" value="NadA"/>
    <property type="match status" value="1"/>
</dbReference>
<keyword evidence="5 9" id="KW-0808">Transferase</keyword>
<sequence>MEILDFTQGRDRQPGHDSFTPAASDRPALPYTAEVKAATDHLYERVKDFVSPLEWPAKAPLIHAINELKKEKNAVILAHNYMTADIFHCVGDLMGDSLALARMAATSDAEIIVQAGVHFMAETAKIMAPDKTVLIPDTRAGCSLAASITGEDVRRIRAAYPGVPIVTYVNTSAEVKAECDICCTSSNAVQVVESLGSDTVILLPDEYLAKNVAAQTDIRILTWKGSCEVHEQFTAEDVQDLRDAHPGIVIITHPESPLEVVQAADFAGSTAAMADWAKKSGAKQAVLLTECSMSDNVAIDVPEIEFIRPCNLCPHMKRITLENIYDALRLEQHEVIVDEEVAIRARASVQAMLDLPAPKTPAHFDPAKPEKFVEIVSV</sequence>
<comment type="similarity">
    <text evidence="9">Belongs to the quinolinate synthase family. Type 2 subfamily.</text>
</comment>
<dbReference type="InterPro" id="IPR003473">
    <property type="entry name" value="NadA"/>
</dbReference>
<dbReference type="EC" id="2.5.1.72" evidence="2 9"/>
<dbReference type="NCBIfam" id="NF006879">
    <property type="entry name" value="PRK09375.1-4"/>
    <property type="match status" value="1"/>
</dbReference>
<keyword evidence="9" id="KW-0963">Cytoplasm</keyword>
<dbReference type="UniPathway" id="UPA00253">
    <property type="reaction ID" value="UER00327"/>
</dbReference>
<feature type="binding site" evidence="9">
    <location>
        <position position="313"/>
    </location>
    <ligand>
        <name>[4Fe-4S] cluster</name>
        <dbReference type="ChEBI" id="CHEBI:49883"/>
    </ligand>
</feature>
<dbReference type="NCBIfam" id="TIGR00550">
    <property type="entry name" value="nadA"/>
    <property type="match status" value="1"/>
</dbReference>
<dbReference type="Gene3D" id="3.40.50.10800">
    <property type="entry name" value="NadA-like"/>
    <property type="match status" value="3"/>
</dbReference>
<evidence type="ECO:0000256" key="3">
    <source>
        <dbReference type="ARBA" id="ARBA00022485"/>
    </source>
</evidence>
<dbReference type="EMBL" id="FNHG01000002">
    <property type="protein sequence ID" value="SDL76106.1"/>
    <property type="molecule type" value="Genomic_DNA"/>
</dbReference>
<feature type="binding site" evidence="9">
    <location>
        <position position="142"/>
    </location>
    <ligand>
        <name>[4Fe-4S] cluster</name>
        <dbReference type="ChEBI" id="CHEBI:49883"/>
    </ligand>
</feature>
<evidence type="ECO:0000256" key="4">
    <source>
        <dbReference type="ARBA" id="ARBA00022642"/>
    </source>
</evidence>
<evidence type="ECO:0000256" key="9">
    <source>
        <dbReference type="HAMAP-Rule" id="MF_00568"/>
    </source>
</evidence>
<feature type="binding site" evidence="9">
    <location>
        <position position="227"/>
    </location>
    <ligand>
        <name>[4Fe-4S] cluster</name>
        <dbReference type="ChEBI" id="CHEBI:49883"/>
    </ligand>
</feature>
<keyword evidence="3 9" id="KW-0004">4Fe-4S</keyword>
<dbReference type="Proteomes" id="UP000199759">
    <property type="component" value="Unassembled WGS sequence"/>
</dbReference>
<keyword evidence="6 9" id="KW-0479">Metal-binding</keyword>
<name>A0A1G9MP92_9PROT</name>
<comment type="subcellular location">
    <subcellularLocation>
        <location evidence="9">Cytoplasm</location>
    </subcellularLocation>
</comment>
<protein>
    <recommendedName>
        <fullName evidence="2 9">Quinolinate synthase</fullName>
        <ecNumber evidence="2 9">2.5.1.72</ecNumber>
    </recommendedName>
</protein>
<gene>
    <name evidence="9" type="primary">nadA</name>
    <name evidence="11" type="ORF">SAMN04488568_10263</name>
</gene>
<evidence type="ECO:0000256" key="1">
    <source>
        <dbReference type="ARBA" id="ARBA00005065"/>
    </source>
</evidence>
<evidence type="ECO:0000313" key="11">
    <source>
        <dbReference type="EMBL" id="SDL76106.1"/>
    </source>
</evidence>
<evidence type="ECO:0000256" key="6">
    <source>
        <dbReference type="ARBA" id="ARBA00022723"/>
    </source>
</evidence>
<evidence type="ECO:0000256" key="5">
    <source>
        <dbReference type="ARBA" id="ARBA00022679"/>
    </source>
</evidence>
<dbReference type="OrthoDB" id="9801204at2"/>
<feature type="binding site" evidence="9">
    <location>
        <position position="270"/>
    </location>
    <ligand>
        <name>iminosuccinate</name>
        <dbReference type="ChEBI" id="CHEBI:77875"/>
    </ligand>
</feature>
<dbReference type="HAMAP" id="MF_00568">
    <property type="entry name" value="NadA_type2"/>
    <property type="match status" value="1"/>
</dbReference>
<feature type="region of interest" description="Disordered" evidence="10">
    <location>
        <begin position="1"/>
        <end position="26"/>
    </location>
</feature>
<feature type="binding site" evidence="9">
    <location>
        <begin position="253"/>
        <end position="255"/>
    </location>
    <ligand>
        <name>iminosuccinate</name>
        <dbReference type="ChEBI" id="CHEBI:77875"/>
    </ligand>
</feature>
<keyword evidence="7 9" id="KW-0408">Iron</keyword>
<evidence type="ECO:0000256" key="10">
    <source>
        <dbReference type="SAM" id="MobiDB-lite"/>
    </source>
</evidence>